<sequence length="287" mass="32447">MKIDCVGCFDLVNGTEKYRFVKAKKKNVTVVTSTLNVDAPFNEFIAARGLFPMFFSLHQRFPFYDNMFDLVHDVDTLGEGGRQEKMEFLMFDIDQVLRAGGLFSLDNFHCVDEEKKMTQTRVIERFGYKKLKWLVGEKIVSSGKYQRAAYKNRVGTDARGFQNRGNYAMRRDFGIDRGNNTVINDQGEPSIPNDTGTSPVSGDGYSEGIQVEDAQQDTEEVENNREQVDAYNGTNIAESSGSRFAILHDMDIMESGNEIGDRLKTGSEMIVFQDQFVVDEPIQMGIP</sequence>
<accession>A0A835IY57</accession>
<dbReference type="Proteomes" id="UP000631114">
    <property type="component" value="Unassembled WGS sequence"/>
</dbReference>
<dbReference type="InterPro" id="IPR053223">
    <property type="entry name" value="Prob_Methyltransferase"/>
</dbReference>
<dbReference type="OrthoDB" id="1683934at2759"/>
<dbReference type="EMBL" id="JADFTS010000001">
    <property type="protein sequence ID" value="KAF9625950.1"/>
    <property type="molecule type" value="Genomic_DNA"/>
</dbReference>
<dbReference type="PANTHER" id="PTHR44067">
    <property type="entry name" value="S-ADENOSYL-L-METHIONINE-DEPENDENT METHYLTRANSFERASE SUPERFAMILY PROTEIN-RELATED"/>
    <property type="match status" value="1"/>
</dbReference>
<dbReference type="AlphaFoldDB" id="A0A835IY57"/>
<protein>
    <recommendedName>
        <fullName evidence="3">Methyltransferase type 11 domain-containing protein</fullName>
    </recommendedName>
</protein>
<evidence type="ECO:0000313" key="1">
    <source>
        <dbReference type="EMBL" id="KAF9625950.1"/>
    </source>
</evidence>
<organism evidence="1 2">
    <name type="scientific">Coptis chinensis</name>
    <dbReference type="NCBI Taxonomy" id="261450"/>
    <lineage>
        <taxon>Eukaryota</taxon>
        <taxon>Viridiplantae</taxon>
        <taxon>Streptophyta</taxon>
        <taxon>Embryophyta</taxon>
        <taxon>Tracheophyta</taxon>
        <taxon>Spermatophyta</taxon>
        <taxon>Magnoliopsida</taxon>
        <taxon>Ranunculales</taxon>
        <taxon>Ranunculaceae</taxon>
        <taxon>Coptidoideae</taxon>
        <taxon>Coptis</taxon>
    </lineage>
</organism>
<proteinExistence type="predicted"/>
<dbReference type="PANTHER" id="PTHR44067:SF3">
    <property type="entry name" value="OS06G0138600 PROTEIN"/>
    <property type="match status" value="1"/>
</dbReference>
<gene>
    <name evidence="1" type="ORF">IFM89_027818</name>
</gene>
<reference evidence="1 2" key="1">
    <citation type="submission" date="2020-10" db="EMBL/GenBank/DDBJ databases">
        <title>The Coptis chinensis genome and diversification of protoberbering-type alkaloids.</title>
        <authorList>
            <person name="Wang B."/>
            <person name="Shu S."/>
            <person name="Song C."/>
            <person name="Liu Y."/>
        </authorList>
    </citation>
    <scope>NUCLEOTIDE SEQUENCE [LARGE SCALE GENOMIC DNA]</scope>
    <source>
        <strain evidence="1">HL-2020</strain>
        <tissue evidence="1">Leaf</tissue>
    </source>
</reference>
<evidence type="ECO:0008006" key="3">
    <source>
        <dbReference type="Google" id="ProtNLM"/>
    </source>
</evidence>
<evidence type="ECO:0000313" key="2">
    <source>
        <dbReference type="Proteomes" id="UP000631114"/>
    </source>
</evidence>
<comment type="caution">
    <text evidence="1">The sequence shown here is derived from an EMBL/GenBank/DDBJ whole genome shotgun (WGS) entry which is preliminary data.</text>
</comment>
<name>A0A835IY57_9MAGN</name>
<keyword evidence="2" id="KW-1185">Reference proteome</keyword>